<evidence type="ECO:0000256" key="6">
    <source>
        <dbReference type="SAM" id="Phobius"/>
    </source>
</evidence>
<accession>V9HL45</accession>
<feature type="transmembrane region" description="Helical" evidence="6">
    <location>
        <begin position="32"/>
        <end position="53"/>
    </location>
</feature>
<feature type="transmembrane region" description="Helical" evidence="6">
    <location>
        <begin position="214"/>
        <end position="236"/>
    </location>
</feature>
<keyword evidence="5 6" id="KW-0472">Membrane</keyword>
<dbReference type="AlphaFoldDB" id="V9HL45"/>
<organism evidence="7 8">
    <name type="scientific">Simonsiella muelleri ATCC 29453</name>
    <dbReference type="NCBI Taxonomy" id="641147"/>
    <lineage>
        <taxon>Bacteria</taxon>
        <taxon>Pseudomonadati</taxon>
        <taxon>Pseudomonadota</taxon>
        <taxon>Betaproteobacteria</taxon>
        <taxon>Neisseriales</taxon>
        <taxon>Neisseriaceae</taxon>
        <taxon>Simonsiella</taxon>
    </lineage>
</organism>
<evidence type="ECO:0000256" key="5">
    <source>
        <dbReference type="ARBA" id="ARBA00023136"/>
    </source>
</evidence>
<evidence type="ECO:0008006" key="9">
    <source>
        <dbReference type="Google" id="ProtNLM"/>
    </source>
</evidence>
<feature type="transmembrane region" description="Helical" evidence="6">
    <location>
        <begin position="160"/>
        <end position="179"/>
    </location>
</feature>
<dbReference type="GO" id="GO:0016020">
    <property type="term" value="C:membrane"/>
    <property type="evidence" value="ECO:0007669"/>
    <property type="project" value="UniProtKB-SubCell"/>
</dbReference>
<evidence type="ECO:0000313" key="8">
    <source>
        <dbReference type="Proteomes" id="UP000017813"/>
    </source>
</evidence>
<dbReference type="InterPro" id="IPR002549">
    <property type="entry name" value="AI-2E-like"/>
</dbReference>
<dbReference type="PANTHER" id="PTHR21716">
    <property type="entry name" value="TRANSMEMBRANE PROTEIN"/>
    <property type="match status" value="1"/>
</dbReference>
<evidence type="ECO:0000256" key="3">
    <source>
        <dbReference type="ARBA" id="ARBA00022692"/>
    </source>
</evidence>
<keyword evidence="8" id="KW-1185">Reference proteome</keyword>
<feature type="transmembrane region" description="Helical" evidence="6">
    <location>
        <begin position="311"/>
        <end position="344"/>
    </location>
</feature>
<feature type="transmembrane region" description="Helical" evidence="6">
    <location>
        <begin position="65"/>
        <end position="87"/>
    </location>
</feature>
<comment type="subcellular location">
    <subcellularLocation>
        <location evidence="1">Membrane</location>
        <topology evidence="1">Multi-pass membrane protein</topology>
    </subcellularLocation>
</comment>
<evidence type="ECO:0000256" key="1">
    <source>
        <dbReference type="ARBA" id="ARBA00004141"/>
    </source>
</evidence>
<dbReference type="OrthoDB" id="5792512at2"/>
<feature type="transmembrane region" description="Helical" evidence="6">
    <location>
        <begin position="9"/>
        <end position="26"/>
    </location>
</feature>
<dbReference type="Pfam" id="PF01594">
    <property type="entry name" value="AI-2E_transport"/>
    <property type="match status" value="1"/>
</dbReference>
<dbReference type="HOGENOM" id="CLU_031275_8_0_4"/>
<feature type="transmembrane region" description="Helical" evidence="6">
    <location>
        <begin position="242"/>
        <end position="272"/>
    </location>
</feature>
<reference evidence="7 8" key="2">
    <citation type="submission" date="2011-10" db="EMBL/GenBank/DDBJ databases">
        <title>The Genome Sequence of Simonsiella muelleri ATCC 29453.</title>
        <authorList>
            <consortium name="The Broad Institute Genome Sequencing Platform"/>
            <consortium name="The Broad Institute Genome Sequencing Center for Infectious Disease"/>
            <person name="Earl A."/>
            <person name="Ward D."/>
            <person name="Feldgarden M."/>
            <person name="Gevers D."/>
            <person name="Izard J."/>
            <person name="Baranova O.V."/>
            <person name="Blanton J.M."/>
            <person name="Tanner A.C."/>
            <person name="Dewhirst F."/>
            <person name="Young S.K."/>
            <person name="Zeng Q."/>
            <person name="Gargeya S."/>
            <person name="Fitzgerald M."/>
            <person name="Haas B."/>
            <person name="Abouelleil A."/>
            <person name="Alvarado L."/>
            <person name="Arachchi H.M."/>
            <person name="Berlin A."/>
            <person name="Brown A."/>
            <person name="Chapman S.B."/>
            <person name="Chen Z."/>
            <person name="Dunbar C."/>
            <person name="Freedman E."/>
            <person name="Gearin G."/>
            <person name="Goldberg J."/>
            <person name="Griggs A."/>
            <person name="Gujja S."/>
            <person name="Heiman D."/>
            <person name="Howarth C."/>
            <person name="Larson L."/>
            <person name="Lui A."/>
            <person name="MacDonald P.J.P."/>
            <person name="Montmayeur A."/>
            <person name="Murphy C."/>
            <person name="Neiman D."/>
            <person name="Pearson M."/>
            <person name="Priest M."/>
            <person name="Roberts A."/>
            <person name="Saif S."/>
            <person name="Shea T."/>
            <person name="Shenoy N."/>
            <person name="Sisk P."/>
            <person name="Stolte C."/>
            <person name="Sykes S."/>
            <person name="Wortman J."/>
            <person name="Nusbaum C."/>
            <person name="Birren B."/>
        </authorList>
    </citation>
    <scope>NUCLEOTIDE SEQUENCE [LARGE SCALE GENOMIC DNA]</scope>
    <source>
        <strain evidence="7 8">ATCC 29453</strain>
    </source>
</reference>
<dbReference type="RefSeq" id="WP_002642822.1">
    <property type="nucleotide sequence ID" value="NZ_CP019448.1"/>
</dbReference>
<dbReference type="eggNOG" id="COG0628">
    <property type="taxonomic scope" value="Bacteria"/>
</dbReference>
<keyword evidence="3 6" id="KW-0812">Transmembrane</keyword>
<comment type="caution">
    <text evidence="7">The sequence shown here is derived from an EMBL/GenBank/DDBJ whole genome shotgun (WGS) entry which is preliminary data.</text>
</comment>
<evidence type="ECO:0000256" key="4">
    <source>
        <dbReference type="ARBA" id="ARBA00022989"/>
    </source>
</evidence>
<dbReference type="EMBL" id="ADCY02000054">
    <property type="protein sequence ID" value="EFG30151.1"/>
    <property type="molecule type" value="Genomic_DNA"/>
</dbReference>
<dbReference type="GO" id="GO:0055085">
    <property type="term" value="P:transmembrane transport"/>
    <property type="evidence" value="ECO:0007669"/>
    <property type="project" value="TreeGrafter"/>
</dbReference>
<dbReference type="KEGG" id="smur:BWP33_03020"/>
<feature type="transmembrane region" description="Helical" evidence="6">
    <location>
        <begin position="279"/>
        <end position="299"/>
    </location>
</feature>
<comment type="similarity">
    <text evidence="2">Belongs to the autoinducer-2 exporter (AI-2E) (TC 2.A.86) family.</text>
</comment>
<sequence>MYIPHKRSWLPWVFGVGLLLVLILLFSLLRDILMPFIVAAVLAYILNPLVVMLQKRRVKRTRASLWVMVFTLLVLVGLLLVIVPMLVKQIQSVIGKLPLLIDFLQYKVLPWYNGKFGEYARLNEQTITEWLQSNATGITSGVQNALKKTMPMLLQQGTSIAGWLSDVMLLPLLLYYFLLDWSRWGNGLQRFVPRRYVPTYTRITRKLNDVLSEFLRGQLMVMIIMGLVYGLGLMLTGLESGFAIGMVAGLLVFIPYLGAFTGLLLATLAAVLQFGSWHGVIWVWVVFGIGQTLESFFITPQIVGDKIGLSPFWVIFALMAFGSLMGFAGMLVALPLAAICLVLLEEGSEVYLNSRFYLRKK</sequence>
<proteinExistence type="inferred from homology"/>
<evidence type="ECO:0000256" key="2">
    <source>
        <dbReference type="ARBA" id="ARBA00009773"/>
    </source>
</evidence>
<evidence type="ECO:0000313" key="7">
    <source>
        <dbReference type="EMBL" id="EFG30151.1"/>
    </source>
</evidence>
<dbReference type="STRING" id="641147.HMPREF9021_02057"/>
<reference evidence="7 8" key="1">
    <citation type="submission" date="2010-03" db="EMBL/GenBank/DDBJ databases">
        <authorList>
            <consortium name="The Broad Institute Genome Sequencing Platform"/>
            <person name="Ward D."/>
            <person name="Earl A."/>
            <person name="Feldgarden M."/>
            <person name="Gevers D."/>
            <person name="Young S."/>
            <person name="Zeng Q."/>
            <person name="Koehrsen M."/>
            <person name="Alvarado L."/>
            <person name="Berlin A.M."/>
            <person name="Borenstein D."/>
            <person name="Chapman S.B."/>
            <person name="Chen Z."/>
            <person name="Engels R."/>
            <person name="Freedman E."/>
            <person name="Gellesch M."/>
            <person name="Goldberg J."/>
            <person name="Griggs A."/>
            <person name="Gujja S."/>
            <person name="Heilman E.R."/>
            <person name="Heiman D.I."/>
            <person name="Hepburn T.A."/>
            <person name="Howarth C."/>
            <person name="Jen D."/>
            <person name="Larson L."/>
            <person name="Mehta T."/>
            <person name="Park D."/>
            <person name="Pearson M."/>
            <person name="Richards J."/>
            <person name="Roberts A."/>
            <person name="Saif S."/>
            <person name="Shea T.D."/>
            <person name="Shenoy N."/>
            <person name="Sisk P."/>
            <person name="Stolte C."/>
            <person name="Sykes S.N."/>
            <person name="Walk T."/>
            <person name="White J."/>
            <person name="Yandava C."/>
            <person name="Izard J."/>
            <person name="Baranova O.V."/>
            <person name="Blanton J.M."/>
            <person name="Tanner A.C."/>
            <person name="Dewhirst F."/>
            <person name="Haas B."/>
            <person name="Nusbaum C."/>
            <person name="Birren B."/>
        </authorList>
    </citation>
    <scope>NUCLEOTIDE SEQUENCE [LARGE SCALE GENOMIC DNA]</scope>
    <source>
        <strain evidence="7 8">ATCC 29453</strain>
    </source>
</reference>
<name>V9HL45_9NEIS</name>
<keyword evidence="4 6" id="KW-1133">Transmembrane helix</keyword>
<gene>
    <name evidence="7" type="ORF">HMPREF9021_02057</name>
</gene>
<dbReference type="Proteomes" id="UP000017813">
    <property type="component" value="Unassembled WGS sequence"/>
</dbReference>
<dbReference type="PANTHER" id="PTHR21716:SF64">
    <property type="entry name" value="AI-2 TRANSPORT PROTEIN TQSA"/>
    <property type="match status" value="1"/>
</dbReference>
<protein>
    <recommendedName>
        <fullName evidence="9">AI-2E family transporter</fullName>
    </recommendedName>
</protein>